<dbReference type="Gene3D" id="1.10.3720.10">
    <property type="entry name" value="MetI-like"/>
    <property type="match status" value="1"/>
</dbReference>
<feature type="transmembrane region" description="Helical" evidence="7">
    <location>
        <begin position="205"/>
        <end position="227"/>
    </location>
</feature>
<comment type="caution">
    <text evidence="9">The sequence shown here is derived from an EMBL/GenBank/DDBJ whole genome shotgun (WGS) entry which is preliminary data.</text>
</comment>
<dbReference type="RefSeq" id="WP_042534819.1">
    <property type="nucleotide sequence ID" value="NZ_JXTG01000004.1"/>
</dbReference>
<dbReference type="Pfam" id="PF00528">
    <property type="entry name" value="BPD_transp_1"/>
    <property type="match status" value="1"/>
</dbReference>
<dbReference type="PANTHER" id="PTHR43227">
    <property type="entry name" value="BLL4140 PROTEIN"/>
    <property type="match status" value="1"/>
</dbReference>
<dbReference type="InterPro" id="IPR000515">
    <property type="entry name" value="MetI-like"/>
</dbReference>
<evidence type="ECO:0000256" key="1">
    <source>
        <dbReference type="ARBA" id="ARBA00004651"/>
    </source>
</evidence>
<evidence type="ECO:0000256" key="4">
    <source>
        <dbReference type="ARBA" id="ARBA00022692"/>
    </source>
</evidence>
<keyword evidence="10" id="KW-1185">Reference proteome</keyword>
<dbReference type="EMBL" id="JXTG01000004">
    <property type="protein sequence ID" value="KIP21658.1"/>
    <property type="molecule type" value="Genomic_DNA"/>
</dbReference>
<sequence length="292" mass="32784">MDKVMSDKRVIALYVLPALLMIIILVYVPIIMTGYYSLMKWDGIGERTFVALDNYKQLLKDSMFWKSVYHSFLLAVFSVLSLGGYLVVSLVLAGRIKGANILRKIYLIPMLLSSVAIAQLWLRIYHPSNGMLNQFLSFLGVDDPPNWLADPSIVLYSVFIPIIWQYAGFYILIYYAALKNIPSSIIEAAIIDGANPWQLAYKIKLPLIAGVIKVTIVLAVVGSLKYFDLIYVMTGGGPNGASEVIASYMYQKAFRSFNFGYGSAIAFSLLILCIVATWLIRKLTHTEEEVQY</sequence>
<gene>
    <name evidence="9" type="ORF">JV16_01337</name>
</gene>
<name>A0A0D0HV58_9BACL</name>
<reference evidence="9 10" key="1">
    <citation type="submission" date="2015-01" db="EMBL/GenBank/DDBJ databases">
        <title>Genome sequence of Anoxybacillus ayderensis strain AB04.</title>
        <authorList>
            <person name="Belduz A.O."/>
            <person name="Canakci S."/>
            <person name="Chan K.-G."/>
            <person name="Kahar U.M."/>
            <person name="Yaakob A.S."/>
            <person name="Chan C.S."/>
            <person name="Goh K.M."/>
        </authorList>
    </citation>
    <scope>NUCLEOTIDE SEQUENCE [LARGE SCALE GENOMIC DNA]</scope>
    <source>
        <strain evidence="9 10">AB04</strain>
    </source>
</reference>
<evidence type="ECO:0000313" key="10">
    <source>
        <dbReference type="Proteomes" id="UP000032047"/>
    </source>
</evidence>
<evidence type="ECO:0000256" key="6">
    <source>
        <dbReference type="ARBA" id="ARBA00023136"/>
    </source>
</evidence>
<dbReference type="GO" id="GO:0005886">
    <property type="term" value="C:plasma membrane"/>
    <property type="evidence" value="ECO:0007669"/>
    <property type="project" value="UniProtKB-SubCell"/>
</dbReference>
<evidence type="ECO:0000259" key="8">
    <source>
        <dbReference type="PROSITE" id="PS50928"/>
    </source>
</evidence>
<comment type="subcellular location">
    <subcellularLocation>
        <location evidence="1 7">Cell membrane</location>
        <topology evidence="1 7">Multi-pass membrane protein</topology>
    </subcellularLocation>
</comment>
<dbReference type="SUPFAM" id="SSF161098">
    <property type="entry name" value="MetI-like"/>
    <property type="match status" value="1"/>
</dbReference>
<dbReference type="InterPro" id="IPR050809">
    <property type="entry name" value="UgpAE/MalFG_permease"/>
</dbReference>
<comment type="similarity">
    <text evidence="7">Belongs to the binding-protein-dependent transport system permease family.</text>
</comment>
<evidence type="ECO:0000256" key="5">
    <source>
        <dbReference type="ARBA" id="ARBA00022989"/>
    </source>
</evidence>
<accession>A0A0D0HV58</accession>
<organism evidence="9 10">
    <name type="scientific">Anoxybacillus ayderensis</name>
    <dbReference type="NCBI Taxonomy" id="265546"/>
    <lineage>
        <taxon>Bacteria</taxon>
        <taxon>Bacillati</taxon>
        <taxon>Bacillota</taxon>
        <taxon>Bacilli</taxon>
        <taxon>Bacillales</taxon>
        <taxon>Anoxybacillaceae</taxon>
        <taxon>Anoxybacillus</taxon>
    </lineage>
</organism>
<feature type="transmembrane region" description="Helical" evidence="7">
    <location>
        <begin position="12"/>
        <end position="32"/>
    </location>
</feature>
<dbReference type="PROSITE" id="PS50928">
    <property type="entry name" value="ABC_TM1"/>
    <property type="match status" value="1"/>
</dbReference>
<dbReference type="InterPro" id="IPR035906">
    <property type="entry name" value="MetI-like_sf"/>
</dbReference>
<dbReference type="Proteomes" id="UP000032047">
    <property type="component" value="Unassembled WGS sequence"/>
</dbReference>
<dbReference type="PANTHER" id="PTHR43227:SF11">
    <property type="entry name" value="BLL4140 PROTEIN"/>
    <property type="match status" value="1"/>
</dbReference>
<evidence type="ECO:0000313" key="9">
    <source>
        <dbReference type="EMBL" id="KIP21658.1"/>
    </source>
</evidence>
<keyword evidence="4 7" id="KW-0812">Transmembrane</keyword>
<dbReference type="AlphaFoldDB" id="A0A0D0HV58"/>
<feature type="transmembrane region" description="Helical" evidence="7">
    <location>
        <begin position="68"/>
        <end position="93"/>
    </location>
</feature>
<keyword evidence="3" id="KW-1003">Cell membrane</keyword>
<proteinExistence type="inferred from homology"/>
<dbReference type="GO" id="GO:0055085">
    <property type="term" value="P:transmembrane transport"/>
    <property type="evidence" value="ECO:0007669"/>
    <property type="project" value="InterPro"/>
</dbReference>
<keyword evidence="5 7" id="KW-1133">Transmembrane helix</keyword>
<evidence type="ECO:0000256" key="3">
    <source>
        <dbReference type="ARBA" id="ARBA00022475"/>
    </source>
</evidence>
<feature type="transmembrane region" description="Helical" evidence="7">
    <location>
        <begin position="105"/>
        <end position="122"/>
    </location>
</feature>
<evidence type="ECO:0000256" key="7">
    <source>
        <dbReference type="RuleBase" id="RU363032"/>
    </source>
</evidence>
<keyword evidence="2 7" id="KW-0813">Transport</keyword>
<feature type="domain" description="ABC transmembrane type-1" evidence="8">
    <location>
        <begin position="68"/>
        <end position="280"/>
    </location>
</feature>
<feature type="transmembrane region" description="Helical" evidence="7">
    <location>
        <begin position="259"/>
        <end position="280"/>
    </location>
</feature>
<keyword evidence="6 7" id="KW-0472">Membrane</keyword>
<dbReference type="CDD" id="cd06261">
    <property type="entry name" value="TM_PBP2"/>
    <property type="match status" value="1"/>
</dbReference>
<feature type="transmembrane region" description="Helical" evidence="7">
    <location>
        <begin position="153"/>
        <end position="177"/>
    </location>
</feature>
<protein>
    <submittedName>
        <fullName evidence="9">sn-glycerol-3-phosphate transport system permease protein ugpA</fullName>
    </submittedName>
</protein>
<dbReference type="PATRIC" id="fig|265546.4.peg.1335"/>
<evidence type="ECO:0000256" key="2">
    <source>
        <dbReference type="ARBA" id="ARBA00022448"/>
    </source>
</evidence>